<evidence type="ECO:0000256" key="9">
    <source>
        <dbReference type="RuleBase" id="RU361157"/>
    </source>
</evidence>
<comment type="caution">
    <text evidence="11">The sequence shown here is derived from an EMBL/GenBank/DDBJ whole genome shotgun (WGS) entry which is preliminary data.</text>
</comment>
<evidence type="ECO:0000256" key="2">
    <source>
        <dbReference type="ARBA" id="ARBA00007783"/>
    </source>
</evidence>
<accession>A0A9D1H137</accession>
<feature type="transmembrane region" description="Helical" evidence="9">
    <location>
        <begin position="94"/>
        <end position="118"/>
    </location>
</feature>
<keyword evidence="3 9" id="KW-0813">Transport</keyword>
<comment type="similarity">
    <text evidence="2 9">Belongs to the ABC-2 integral membrane protein family.</text>
</comment>
<dbReference type="InterPro" id="IPR013525">
    <property type="entry name" value="ABC2_TM"/>
</dbReference>
<keyword evidence="7 9" id="KW-1133">Transmembrane helix</keyword>
<keyword evidence="6 9" id="KW-0812">Transmembrane</keyword>
<dbReference type="Proteomes" id="UP000886842">
    <property type="component" value="Unassembled WGS sequence"/>
</dbReference>
<evidence type="ECO:0000313" key="12">
    <source>
        <dbReference type="Proteomes" id="UP000886842"/>
    </source>
</evidence>
<evidence type="ECO:0000256" key="5">
    <source>
        <dbReference type="ARBA" id="ARBA00022519"/>
    </source>
</evidence>
<dbReference type="AlphaFoldDB" id="A0A9D1H137"/>
<keyword evidence="8 9" id="KW-0472">Membrane</keyword>
<evidence type="ECO:0000256" key="8">
    <source>
        <dbReference type="ARBA" id="ARBA00023136"/>
    </source>
</evidence>
<dbReference type="GO" id="GO:0140359">
    <property type="term" value="F:ABC-type transporter activity"/>
    <property type="evidence" value="ECO:0007669"/>
    <property type="project" value="InterPro"/>
</dbReference>
<comment type="caution">
    <text evidence="9">Lacks conserved residue(s) required for the propagation of feature annotation.</text>
</comment>
<feature type="transmembrane region" description="Helical" evidence="9">
    <location>
        <begin position="261"/>
        <end position="283"/>
    </location>
</feature>
<evidence type="ECO:0000256" key="4">
    <source>
        <dbReference type="ARBA" id="ARBA00022475"/>
    </source>
</evidence>
<name>A0A9D1H137_9ACTN</name>
<proteinExistence type="inferred from homology"/>
<comment type="subcellular location">
    <subcellularLocation>
        <location evidence="1">Cell inner membrane</location>
        <topology evidence="1">Multi-pass membrane protein</topology>
    </subcellularLocation>
    <subcellularLocation>
        <location evidence="9">Cell membrane</location>
        <topology evidence="9">Multi-pass membrane protein</topology>
    </subcellularLocation>
</comment>
<keyword evidence="5" id="KW-0997">Cell inner membrane</keyword>
<keyword evidence="4 9" id="KW-1003">Cell membrane</keyword>
<gene>
    <name evidence="11" type="ORF">IAA98_13860</name>
</gene>
<evidence type="ECO:0000256" key="6">
    <source>
        <dbReference type="ARBA" id="ARBA00022692"/>
    </source>
</evidence>
<feature type="transmembrane region" description="Helical" evidence="9">
    <location>
        <begin position="166"/>
        <end position="190"/>
    </location>
</feature>
<dbReference type="InterPro" id="IPR047817">
    <property type="entry name" value="ABC2_TM_bact-type"/>
</dbReference>
<feature type="transmembrane region" description="Helical" evidence="9">
    <location>
        <begin position="139"/>
        <end position="160"/>
    </location>
</feature>
<evidence type="ECO:0000256" key="3">
    <source>
        <dbReference type="ARBA" id="ARBA00022448"/>
    </source>
</evidence>
<evidence type="ECO:0000259" key="10">
    <source>
        <dbReference type="PROSITE" id="PS51012"/>
    </source>
</evidence>
<dbReference type="PANTHER" id="PTHR30413">
    <property type="entry name" value="INNER MEMBRANE TRANSPORT PERMEASE"/>
    <property type="match status" value="1"/>
</dbReference>
<evidence type="ECO:0000313" key="11">
    <source>
        <dbReference type="EMBL" id="HIT76663.1"/>
    </source>
</evidence>
<evidence type="ECO:0000256" key="7">
    <source>
        <dbReference type="ARBA" id="ARBA00022989"/>
    </source>
</evidence>
<organism evidence="11 12">
    <name type="scientific">Candidatus Avipropionibacterium avicola</name>
    <dbReference type="NCBI Taxonomy" id="2840701"/>
    <lineage>
        <taxon>Bacteria</taxon>
        <taxon>Bacillati</taxon>
        <taxon>Actinomycetota</taxon>
        <taxon>Actinomycetes</taxon>
        <taxon>Propionibacteriales</taxon>
        <taxon>Propionibacteriaceae</taxon>
        <taxon>Propionibacteriaceae incertae sedis</taxon>
        <taxon>Candidatus Avipropionibacterium</taxon>
    </lineage>
</organism>
<dbReference type="GO" id="GO:0005886">
    <property type="term" value="C:plasma membrane"/>
    <property type="evidence" value="ECO:0007669"/>
    <property type="project" value="UniProtKB-SubCell"/>
</dbReference>
<dbReference type="EMBL" id="DVLP01000402">
    <property type="protein sequence ID" value="HIT76663.1"/>
    <property type="molecule type" value="Genomic_DNA"/>
</dbReference>
<sequence>MVMTEPPDALGELARQHGLRKVGERPGPIAYLKSLWAARSLLWAMASAKSYNQYQNNYLGQLWTVLSPLTLAVVYYLVFGVLLDTSSGTQNYPAFLTIGIFIFLSMSATLTAGANAILNNMSVVRSVQFPRAVLPLSVSLAEMLNLLPAIGVMYVIVIITGESLSWTWLLIPVVLALILMFTAGVCMIAARIVVAARDLRNLIPMAIRVLRYGSGVFFSVQHYGEKAGPVIGAIMEYQPVALYLNLARSCLMGEVEMTADMWLVGLGWAVLFLVVGYVVFWSAEDQYGRD</sequence>
<reference evidence="11" key="2">
    <citation type="journal article" date="2021" name="PeerJ">
        <title>Extensive microbial diversity within the chicken gut microbiome revealed by metagenomics and culture.</title>
        <authorList>
            <person name="Gilroy R."/>
            <person name="Ravi A."/>
            <person name="Getino M."/>
            <person name="Pursley I."/>
            <person name="Horton D.L."/>
            <person name="Alikhan N.F."/>
            <person name="Baker D."/>
            <person name="Gharbi K."/>
            <person name="Hall N."/>
            <person name="Watson M."/>
            <person name="Adriaenssens E.M."/>
            <person name="Foster-Nyarko E."/>
            <person name="Jarju S."/>
            <person name="Secka A."/>
            <person name="Antonio M."/>
            <person name="Oren A."/>
            <person name="Chaudhuri R.R."/>
            <person name="La Ragione R."/>
            <person name="Hildebrand F."/>
            <person name="Pallen M.J."/>
        </authorList>
    </citation>
    <scope>NUCLEOTIDE SEQUENCE</scope>
    <source>
        <strain evidence="11">ChiGjej1B1-24693</strain>
    </source>
</reference>
<dbReference type="PANTHER" id="PTHR30413:SF8">
    <property type="entry name" value="TRANSPORT PERMEASE PROTEIN"/>
    <property type="match status" value="1"/>
</dbReference>
<evidence type="ECO:0000256" key="1">
    <source>
        <dbReference type="ARBA" id="ARBA00004429"/>
    </source>
</evidence>
<dbReference type="GO" id="GO:0015920">
    <property type="term" value="P:lipopolysaccharide transport"/>
    <property type="evidence" value="ECO:0007669"/>
    <property type="project" value="TreeGrafter"/>
</dbReference>
<reference evidence="11" key="1">
    <citation type="submission" date="2020-10" db="EMBL/GenBank/DDBJ databases">
        <authorList>
            <person name="Gilroy R."/>
        </authorList>
    </citation>
    <scope>NUCLEOTIDE SEQUENCE</scope>
    <source>
        <strain evidence="11">ChiGjej1B1-24693</strain>
    </source>
</reference>
<feature type="domain" description="ABC transmembrane type-2" evidence="10">
    <location>
        <begin position="59"/>
        <end position="283"/>
    </location>
</feature>
<dbReference type="Pfam" id="PF01061">
    <property type="entry name" value="ABC2_membrane"/>
    <property type="match status" value="1"/>
</dbReference>
<feature type="transmembrane region" description="Helical" evidence="9">
    <location>
        <begin position="58"/>
        <end position="82"/>
    </location>
</feature>
<protein>
    <recommendedName>
        <fullName evidence="9">Transport permease protein</fullName>
    </recommendedName>
</protein>
<dbReference type="PROSITE" id="PS51012">
    <property type="entry name" value="ABC_TM2"/>
    <property type="match status" value="1"/>
</dbReference>